<feature type="transmembrane region" description="Helical" evidence="6">
    <location>
        <begin position="40"/>
        <end position="61"/>
    </location>
</feature>
<keyword evidence="5 6" id="KW-0472">Membrane</keyword>
<dbReference type="Pfam" id="PF05140">
    <property type="entry name" value="ResB"/>
    <property type="match status" value="1"/>
</dbReference>
<proteinExistence type="predicted"/>
<gene>
    <name evidence="8" type="ORF">BCF55_0999</name>
</gene>
<protein>
    <submittedName>
        <fullName evidence="8">Cytochrome c biogenesis protein</fullName>
    </submittedName>
</protein>
<organism evidence="8 9">
    <name type="scientific">Hydrogenivirga caldilitoris</name>
    <dbReference type="NCBI Taxonomy" id="246264"/>
    <lineage>
        <taxon>Bacteria</taxon>
        <taxon>Pseudomonadati</taxon>
        <taxon>Aquificota</taxon>
        <taxon>Aquificia</taxon>
        <taxon>Aquificales</taxon>
        <taxon>Aquificaceae</taxon>
        <taxon>Hydrogenivirga</taxon>
    </lineage>
</organism>
<sequence>MKLSVMVSFIQSFGFFVATLILFAGVVIYGLFHLEEPNLVYWSIFGASALLFVTGLGVTLFRGFKDLIKDYRKHGNLFGFVYDLFASLKLAIFIMLLLGILSMLGSTYIQQLQPFEAYLDKFGPTKAVWFWKLWLNDVFHSWYYITLIVLLAVNLIVCSIKRLPRIWRQTFGSERVIKLDERAEKHLKPISVRIKDPKDIINLLVSKGFRVFKEEEGNRVYLFAEKGKYSRLGVYIVHIALLVIMAGALIDAIFGVRGFLPVPEGETSNIMLVGADDKRVKLPFAIHLKEFKIITYGDEAQEKGIRVAEAFKDAIASYRSKVEIINSGEKVAEGTVEVNEPFVFRSYRIFQASYGLTGGVREMGVVVVDKDKAQKDVREAIVGRFTVGSGKVTEFKDMLISVEKVVLNINNPQAGMQGQLAPAVVLKVLWKRKAYNIPVVYDPQITVMVYSEIKELEDFPYVFFMDGFSPQFYSGFQVSFHPGTNVIWLGSIVLVLGMMVAFYTVHRKVWVRIEGDTAKIAFYSHKFREEFRKSFLRELEEVHAHGQTAGGSAD</sequence>
<dbReference type="PANTHER" id="PTHR31566">
    <property type="entry name" value="CYTOCHROME C BIOGENESIS PROTEIN CCS1, CHLOROPLASTIC"/>
    <property type="match status" value="1"/>
</dbReference>
<evidence type="ECO:0000256" key="5">
    <source>
        <dbReference type="ARBA" id="ARBA00023136"/>
    </source>
</evidence>
<evidence type="ECO:0000256" key="4">
    <source>
        <dbReference type="ARBA" id="ARBA00022989"/>
    </source>
</evidence>
<evidence type="ECO:0000256" key="1">
    <source>
        <dbReference type="ARBA" id="ARBA00004141"/>
    </source>
</evidence>
<reference evidence="8 9" key="1">
    <citation type="submission" date="2018-10" db="EMBL/GenBank/DDBJ databases">
        <title>Genomic Encyclopedia of Archaeal and Bacterial Type Strains, Phase II (KMG-II): from individual species to whole genera.</title>
        <authorList>
            <person name="Goeker M."/>
        </authorList>
    </citation>
    <scope>NUCLEOTIDE SEQUENCE [LARGE SCALE GENOMIC DNA]</scope>
    <source>
        <strain evidence="8 9">DSM 16510</strain>
    </source>
</reference>
<keyword evidence="4 6" id="KW-1133">Transmembrane helix</keyword>
<evidence type="ECO:0000313" key="9">
    <source>
        <dbReference type="Proteomes" id="UP000267841"/>
    </source>
</evidence>
<dbReference type="GO" id="GO:0017004">
    <property type="term" value="P:cytochrome complex assembly"/>
    <property type="evidence" value="ECO:0007669"/>
    <property type="project" value="UniProtKB-KW"/>
</dbReference>
<evidence type="ECO:0000259" key="7">
    <source>
        <dbReference type="Pfam" id="PF05140"/>
    </source>
</evidence>
<dbReference type="InterPro" id="IPR023494">
    <property type="entry name" value="Cyt_c_bgen_Ccs1/CcsB/ResB"/>
</dbReference>
<comment type="subcellular location">
    <subcellularLocation>
        <location evidence="1">Membrane</location>
        <topology evidence="1">Multi-pass membrane protein</topology>
    </subcellularLocation>
</comment>
<keyword evidence="9" id="KW-1185">Reference proteome</keyword>
<dbReference type="Proteomes" id="UP000267841">
    <property type="component" value="Unassembled WGS sequence"/>
</dbReference>
<dbReference type="GO" id="GO:0016020">
    <property type="term" value="C:membrane"/>
    <property type="evidence" value="ECO:0007669"/>
    <property type="project" value="UniProtKB-SubCell"/>
</dbReference>
<feature type="transmembrane region" description="Helical" evidence="6">
    <location>
        <begin position="486"/>
        <end position="505"/>
    </location>
</feature>
<evidence type="ECO:0000256" key="3">
    <source>
        <dbReference type="ARBA" id="ARBA00022748"/>
    </source>
</evidence>
<evidence type="ECO:0000256" key="6">
    <source>
        <dbReference type="SAM" id="Phobius"/>
    </source>
</evidence>
<dbReference type="InterPro" id="IPR007816">
    <property type="entry name" value="ResB-like_domain"/>
</dbReference>
<keyword evidence="2 6" id="KW-0812">Transmembrane</keyword>
<dbReference type="PANTHER" id="PTHR31566:SF0">
    <property type="entry name" value="CYTOCHROME C BIOGENESIS PROTEIN CCS1, CHLOROPLASTIC"/>
    <property type="match status" value="1"/>
</dbReference>
<comment type="caution">
    <text evidence="8">The sequence shown here is derived from an EMBL/GenBank/DDBJ whole genome shotgun (WGS) entry which is preliminary data.</text>
</comment>
<dbReference type="AlphaFoldDB" id="A0A497XP36"/>
<dbReference type="EMBL" id="RCCJ01000001">
    <property type="protein sequence ID" value="RLJ70717.1"/>
    <property type="molecule type" value="Genomic_DNA"/>
</dbReference>
<feature type="transmembrane region" description="Helical" evidence="6">
    <location>
        <begin position="232"/>
        <end position="254"/>
    </location>
</feature>
<keyword evidence="3" id="KW-0201">Cytochrome c-type biogenesis</keyword>
<feature type="transmembrane region" description="Helical" evidence="6">
    <location>
        <begin position="81"/>
        <end position="104"/>
    </location>
</feature>
<name>A0A497XP36_9AQUI</name>
<accession>A0A497XP36</accession>
<evidence type="ECO:0000256" key="2">
    <source>
        <dbReference type="ARBA" id="ARBA00022692"/>
    </source>
</evidence>
<feature type="domain" description="ResB-like" evidence="7">
    <location>
        <begin position="88"/>
        <end position="535"/>
    </location>
</feature>
<dbReference type="RefSeq" id="WP_245960405.1">
    <property type="nucleotide sequence ID" value="NZ_RCCJ01000001.1"/>
</dbReference>
<evidence type="ECO:0000313" key="8">
    <source>
        <dbReference type="EMBL" id="RLJ70717.1"/>
    </source>
</evidence>
<feature type="transmembrane region" description="Helical" evidence="6">
    <location>
        <begin position="12"/>
        <end position="34"/>
    </location>
</feature>
<feature type="transmembrane region" description="Helical" evidence="6">
    <location>
        <begin position="141"/>
        <end position="160"/>
    </location>
</feature>